<dbReference type="EMBL" id="ACYT02000070">
    <property type="protein sequence ID" value="EFF79205.1"/>
    <property type="molecule type" value="Genomic_DNA"/>
</dbReference>
<dbReference type="Proteomes" id="UP000003150">
    <property type="component" value="Unassembled WGS sequence"/>
</dbReference>
<organism evidence="2 3">
    <name type="scientific">Schaalia odontolytica F0309</name>
    <dbReference type="NCBI Taxonomy" id="649742"/>
    <lineage>
        <taxon>Bacteria</taxon>
        <taxon>Bacillati</taxon>
        <taxon>Actinomycetota</taxon>
        <taxon>Actinomycetes</taxon>
        <taxon>Actinomycetales</taxon>
        <taxon>Actinomycetaceae</taxon>
        <taxon>Schaalia</taxon>
    </lineage>
</organism>
<evidence type="ECO:0000313" key="3">
    <source>
        <dbReference type="Proteomes" id="UP000003150"/>
    </source>
</evidence>
<accession>D4U0K9</accession>
<gene>
    <name evidence="2" type="ORF">HMPREF0970_01752</name>
</gene>
<evidence type="ECO:0000313" key="2">
    <source>
        <dbReference type="EMBL" id="EFF79205.1"/>
    </source>
</evidence>
<protein>
    <submittedName>
        <fullName evidence="2">Uncharacterized protein</fullName>
    </submittedName>
</protein>
<dbReference type="AlphaFoldDB" id="D4U0K9"/>
<feature type="region of interest" description="Disordered" evidence="1">
    <location>
        <begin position="46"/>
        <end position="70"/>
    </location>
</feature>
<name>D4U0K9_9ACTO</name>
<sequence>MSIDGRTCVPFKLVGDDAPTRVIHRCDARGTQMTMAGRILVMSPRRGVAFQARTPAGRRGRRRKEHHGSP</sequence>
<proteinExistence type="predicted"/>
<feature type="compositionally biased region" description="Basic residues" evidence="1">
    <location>
        <begin position="56"/>
        <end position="70"/>
    </location>
</feature>
<reference evidence="2 3" key="1">
    <citation type="submission" date="2009-10" db="EMBL/GenBank/DDBJ databases">
        <authorList>
            <person name="Weinstock G."/>
            <person name="Sodergren E."/>
            <person name="Clifton S."/>
            <person name="Fulton L."/>
            <person name="Fulton B."/>
            <person name="Courtney L."/>
            <person name="Fronick C."/>
            <person name="Harrison M."/>
            <person name="Strong C."/>
            <person name="Farmer C."/>
            <person name="Delahaunty K."/>
            <person name="Markovic C."/>
            <person name="Hall O."/>
            <person name="Minx P."/>
            <person name="Tomlinson C."/>
            <person name="Mitreva M."/>
            <person name="Nelson J."/>
            <person name="Hou S."/>
            <person name="Wollam A."/>
            <person name="Pepin K.H."/>
            <person name="Johnson M."/>
            <person name="Bhonagiri V."/>
            <person name="Nash W.E."/>
            <person name="Warren W."/>
            <person name="Chinwalla A."/>
            <person name="Mardis E.R."/>
            <person name="Wilson R.K."/>
        </authorList>
    </citation>
    <scope>NUCLEOTIDE SEQUENCE [LARGE SCALE GENOMIC DNA]</scope>
    <source>
        <strain evidence="2 3">F0309</strain>
    </source>
</reference>
<evidence type="ECO:0000256" key="1">
    <source>
        <dbReference type="SAM" id="MobiDB-lite"/>
    </source>
</evidence>
<dbReference type="HOGENOM" id="CLU_2748679_0_0_11"/>
<comment type="caution">
    <text evidence="2">The sequence shown here is derived from an EMBL/GenBank/DDBJ whole genome shotgun (WGS) entry which is preliminary data.</text>
</comment>